<comment type="caution">
    <text evidence="2">The sequence shown here is derived from an EMBL/GenBank/DDBJ whole genome shotgun (WGS) entry which is preliminary data.</text>
</comment>
<accession>A0A2A5JSP1</accession>
<keyword evidence="1" id="KW-0472">Membrane</keyword>
<evidence type="ECO:0000313" key="3">
    <source>
        <dbReference type="Proteomes" id="UP000228621"/>
    </source>
</evidence>
<keyword evidence="3" id="KW-1185">Reference proteome</keyword>
<evidence type="ECO:0000256" key="1">
    <source>
        <dbReference type="SAM" id="Phobius"/>
    </source>
</evidence>
<gene>
    <name evidence="2" type="ORF">CEX98_06840</name>
</gene>
<dbReference type="EMBL" id="NKHF01000029">
    <property type="protein sequence ID" value="PCK32438.1"/>
    <property type="molecule type" value="Genomic_DNA"/>
</dbReference>
<dbReference type="AlphaFoldDB" id="A0A2A5JSP1"/>
<reference evidence="3" key="1">
    <citation type="journal article" date="2019" name="Genome Announc.">
        <title>Draft Genome Sequence of Pseudoalteromonas piscicida Strain 36Y ROTHPW, an Hypersaline Seawater Isolate from the South Coast of Sonora, Mexico.</title>
        <authorList>
            <person name="Sanchez-Diaz R."/>
            <person name="Molina-Garza Z.J."/>
            <person name="Cruz-Suarez L.E."/>
            <person name="Selvin J."/>
            <person name="Kiran G.S."/>
            <person name="Ibarra-Gamez J.C."/>
            <person name="Gomez-Gil B."/>
            <person name="Galaviz-Silva L."/>
        </authorList>
    </citation>
    <scope>NUCLEOTIDE SEQUENCE [LARGE SCALE GENOMIC DNA]</scope>
    <source>
        <strain evidence="3">36Y_RITHPW</strain>
    </source>
</reference>
<keyword evidence="1" id="KW-1133">Transmembrane helix</keyword>
<dbReference type="RefSeq" id="WP_099641361.1">
    <property type="nucleotide sequence ID" value="NZ_NKHF01000029.1"/>
</dbReference>
<sequence length="129" mass="13953">MFSHHIKSSKITTFLLAFAGIAGFVLFILGVFGAPEWTLILDFTASFLCLFVAFKLYQRHLNALSWAALLGGLMSIGVVVDDTLIQFSSGLLLTVQLNLEAIAININLLGLILIATALTAKIKLTNAKE</sequence>
<feature type="transmembrane region" description="Helical" evidence="1">
    <location>
        <begin position="39"/>
        <end position="57"/>
    </location>
</feature>
<feature type="transmembrane region" description="Helical" evidence="1">
    <location>
        <begin position="101"/>
        <end position="120"/>
    </location>
</feature>
<evidence type="ECO:0000313" key="2">
    <source>
        <dbReference type="EMBL" id="PCK32438.1"/>
    </source>
</evidence>
<keyword evidence="1" id="KW-0812">Transmembrane</keyword>
<name>A0A2A5JSP1_PSEO7</name>
<proteinExistence type="predicted"/>
<feature type="transmembrane region" description="Helical" evidence="1">
    <location>
        <begin position="64"/>
        <end position="81"/>
    </location>
</feature>
<organism evidence="2 3">
    <name type="scientific">Pseudoalteromonas piscicida</name>
    <dbReference type="NCBI Taxonomy" id="43662"/>
    <lineage>
        <taxon>Bacteria</taxon>
        <taxon>Pseudomonadati</taxon>
        <taxon>Pseudomonadota</taxon>
        <taxon>Gammaproteobacteria</taxon>
        <taxon>Alteromonadales</taxon>
        <taxon>Pseudoalteromonadaceae</taxon>
        <taxon>Pseudoalteromonas</taxon>
    </lineage>
</organism>
<protein>
    <submittedName>
        <fullName evidence="2">Uncharacterized protein</fullName>
    </submittedName>
</protein>
<feature type="transmembrane region" description="Helical" evidence="1">
    <location>
        <begin position="12"/>
        <end position="33"/>
    </location>
</feature>
<dbReference type="OrthoDB" id="6315983at2"/>
<dbReference type="Proteomes" id="UP000228621">
    <property type="component" value="Unassembled WGS sequence"/>
</dbReference>